<feature type="region of interest" description="Disordered" evidence="1">
    <location>
        <begin position="1"/>
        <end position="21"/>
    </location>
</feature>
<dbReference type="AlphaFoldDB" id="A0A1Y3BQH4"/>
<dbReference type="InterPro" id="IPR008979">
    <property type="entry name" value="Galactose-bd-like_sf"/>
</dbReference>
<accession>A0A1Y3BQH4</accession>
<proteinExistence type="predicted"/>
<dbReference type="Gene3D" id="2.60.120.260">
    <property type="entry name" value="Galactose-binding domain-like"/>
    <property type="match status" value="1"/>
</dbReference>
<dbReference type="PANTHER" id="PTHR24543:SF291">
    <property type="entry name" value="SMOKE ALARM, ISOFORM D"/>
    <property type="match status" value="1"/>
</dbReference>
<dbReference type="EMBL" id="MUJZ01005460">
    <property type="protein sequence ID" value="OTF83042.1"/>
    <property type="molecule type" value="Genomic_DNA"/>
</dbReference>
<dbReference type="Proteomes" id="UP000194236">
    <property type="component" value="Unassembled WGS sequence"/>
</dbReference>
<evidence type="ECO:0000256" key="1">
    <source>
        <dbReference type="SAM" id="MobiDB-lite"/>
    </source>
</evidence>
<sequence>LNKDKSGGAWCPSKQLGSDTSGTEWIQVDLGSLHVVTGVATQGRYGKGLGQEFTEWYSLFYSRQTMPSKWIKWKSLNGR</sequence>
<dbReference type="SUPFAM" id="SSF49785">
    <property type="entry name" value="Galactose-binding domain-like"/>
    <property type="match status" value="1"/>
</dbReference>
<evidence type="ECO:0000259" key="2">
    <source>
        <dbReference type="PROSITE" id="PS50022"/>
    </source>
</evidence>
<keyword evidence="3" id="KW-0675">Receptor</keyword>
<evidence type="ECO:0000313" key="4">
    <source>
        <dbReference type="Proteomes" id="UP000194236"/>
    </source>
</evidence>
<comment type="caution">
    <text evidence="3">The sequence shown here is derived from an EMBL/GenBank/DDBJ whole genome shotgun (WGS) entry which is preliminary data.</text>
</comment>
<dbReference type="PANTHER" id="PTHR24543">
    <property type="entry name" value="MULTICOPPER OXIDASE-RELATED"/>
    <property type="match status" value="1"/>
</dbReference>
<evidence type="ECO:0000313" key="3">
    <source>
        <dbReference type="EMBL" id="OTF83042.1"/>
    </source>
</evidence>
<name>A0A1Y3BQH4_EURMA</name>
<feature type="domain" description="F5/8 type C" evidence="2">
    <location>
        <begin position="1"/>
        <end position="79"/>
    </location>
</feature>
<reference evidence="3 4" key="1">
    <citation type="submission" date="2017-03" db="EMBL/GenBank/DDBJ databases">
        <title>Genome Survey of Euroglyphus maynei.</title>
        <authorList>
            <person name="Arlian L.G."/>
            <person name="Morgan M.S."/>
            <person name="Rider S.D."/>
        </authorList>
    </citation>
    <scope>NUCLEOTIDE SEQUENCE [LARGE SCALE GENOMIC DNA]</scope>
    <source>
        <strain evidence="3">Arlian Lab</strain>
        <tissue evidence="3">Whole body</tissue>
    </source>
</reference>
<organism evidence="3 4">
    <name type="scientific">Euroglyphus maynei</name>
    <name type="common">Mayne's house dust mite</name>
    <dbReference type="NCBI Taxonomy" id="6958"/>
    <lineage>
        <taxon>Eukaryota</taxon>
        <taxon>Metazoa</taxon>
        <taxon>Ecdysozoa</taxon>
        <taxon>Arthropoda</taxon>
        <taxon>Chelicerata</taxon>
        <taxon>Arachnida</taxon>
        <taxon>Acari</taxon>
        <taxon>Acariformes</taxon>
        <taxon>Sarcoptiformes</taxon>
        <taxon>Astigmata</taxon>
        <taxon>Psoroptidia</taxon>
        <taxon>Analgoidea</taxon>
        <taxon>Pyroglyphidae</taxon>
        <taxon>Pyroglyphinae</taxon>
        <taxon>Euroglyphus</taxon>
    </lineage>
</organism>
<dbReference type="InterPro" id="IPR000421">
    <property type="entry name" value="FA58C"/>
</dbReference>
<protein>
    <submittedName>
        <fullName evidence="3">Discoidin domain receptor-like protein</fullName>
    </submittedName>
</protein>
<dbReference type="PROSITE" id="PS01285">
    <property type="entry name" value="FA58C_1"/>
    <property type="match status" value="1"/>
</dbReference>
<dbReference type="PROSITE" id="PS50022">
    <property type="entry name" value="FA58C_3"/>
    <property type="match status" value="1"/>
</dbReference>
<keyword evidence="4" id="KW-1185">Reference proteome</keyword>
<feature type="non-terminal residue" evidence="3">
    <location>
        <position position="1"/>
    </location>
</feature>
<gene>
    <name evidence="3" type="ORF">BLA29_014853</name>
</gene>
<dbReference type="OrthoDB" id="6071166at2759"/>
<feature type="non-terminal residue" evidence="3">
    <location>
        <position position="79"/>
    </location>
</feature>
<dbReference type="Pfam" id="PF00754">
    <property type="entry name" value="F5_F8_type_C"/>
    <property type="match status" value="1"/>
</dbReference>